<protein>
    <recommendedName>
        <fullName evidence="5">T9SS type A sorting domain-containing protein</fullName>
    </recommendedName>
</protein>
<evidence type="ECO:0000313" key="3">
    <source>
        <dbReference type="EMBL" id="MBI3539862.1"/>
    </source>
</evidence>
<comment type="caution">
    <text evidence="3">The sequence shown here is derived from an EMBL/GenBank/DDBJ whole genome shotgun (WGS) entry which is preliminary data.</text>
</comment>
<evidence type="ECO:0000256" key="1">
    <source>
        <dbReference type="SAM" id="MobiDB-lite"/>
    </source>
</evidence>
<feature type="signal peptide" evidence="2">
    <location>
        <begin position="1"/>
        <end position="26"/>
    </location>
</feature>
<keyword evidence="2" id="KW-0732">Signal</keyword>
<evidence type="ECO:0008006" key="5">
    <source>
        <dbReference type="Google" id="ProtNLM"/>
    </source>
</evidence>
<dbReference type="EMBL" id="JACQAY010000202">
    <property type="protein sequence ID" value="MBI3539862.1"/>
    <property type="molecule type" value="Genomic_DNA"/>
</dbReference>
<proteinExistence type="predicted"/>
<feature type="chain" id="PRO_5038823264" description="T9SS type A sorting domain-containing protein" evidence="2">
    <location>
        <begin position="27"/>
        <end position="1110"/>
    </location>
</feature>
<reference evidence="3" key="1">
    <citation type="submission" date="2020-07" db="EMBL/GenBank/DDBJ databases">
        <title>Huge and variable diversity of episymbiotic CPR bacteria and DPANN archaea in groundwater ecosystems.</title>
        <authorList>
            <person name="He C.Y."/>
            <person name="Keren R."/>
            <person name="Whittaker M."/>
            <person name="Farag I.F."/>
            <person name="Doudna J."/>
            <person name="Cate J.H.D."/>
            <person name="Banfield J.F."/>
        </authorList>
    </citation>
    <scope>NUCLEOTIDE SEQUENCE</scope>
    <source>
        <strain evidence="3">NC_groundwater_928_Pr1_S-0.2um_72_17</strain>
    </source>
</reference>
<dbReference type="AlphaFoldDB" id="A0A9D6L4V1"/>
<evidence type="ECO:0000313" key="4">
    <source>
        <dbReference type="Proteomes" id="UP000807850"/>
    </source>
</evidence>
<feature type="region of interest" description="Disordered" evidence="1">
    <location>
        <begin position="1030"/>
        <end position="1052"/>
    </location>
</feature>
<dbReference type="Proteomes" id="UP000807850">
    <property type="component" value="Unassembled WGS sequence"/>
</dbReference>
<gene>
    <name evidence="3" type="ORF">HY076_06280</name>
</gene>
<accession>A0A9D6L4V1</accession>
<name>A0A9D6L4V1_UNCEI</name>
<organism evidence="3 4">
    <name type="scientific">Eiseniibacteriota bacterium</name>
    <dbReference type="NCBI Taxonomy" id="2212470"/>
    <lineage>
        <taxon>Bacteria</taxon>
        <taxon>Candidatus Eiseniibacteriota</taxon>
    </lineage>
</organism>
<evidence type="ECO:0000256" key="2">
    <source>
        <dbReference type="SAM" id="SignalP"/>
    </source>
</evidence>
<sequence>MARLRVWCALGIALLLTASGATVALARPDAQMIEEFRTAYPELFTRHGGRTPQPMAVPDIFGPGAVLNVGNIYMKVTNFAIIGNPFTNVSSDPSGQWPGASGIEYLSFMAIGIGGVNSSETDPASIRRVSYQAEWRPQTLDPVDRMYKSYDGQINGLRLFDDDGDAAAHDPLDAQQWVDEDFLDGRDNDGDGKIDEDYAAYGQEMWSCVMWDNTQAALSATFNEKHVPLNLEMRQTAFAYSVPGFQDFNAITLQIFNRSGHGIDSMYVGIRWDMDAGPVDIPTFFSDDFDVPFFPHGDFPVVLSPDNKWGAKMDPKGYRRQLPHRDIPSVPADSALCPVVNVRVNGFSIADDDGDNGRTTGIPSVLLLGHTVDPLGYYAPTTVGWRGFRSFIAGTPYAAGGNPVVDQQRFDMFASQQNIDPNTGFIIASPVDQKGDIQGWAWIGPFGVTTMDIFEGRVMPHPIPDGGMIEVTIAFAVQTGDYATVSDFPADYDAYLAGAKTTNDLFDKYPALENAFAAQVAYEGVYDDPPSVFADDQHNNTPDDHGRETRLRAPRGFLLTAGDCRDEGTLRQINEFGYTWFDFDCNYCTGVYVSQGNKGGKFLKRWNTAAPPPNPTLNVSAGYNFTDNPARKVSPSRDNAVLLAWDNLSETSVDPEKGDFDFRSYRVWKVANWRRPVGSSGPADADWALLAHFRFFDYADSNKERFRIGQTDTLRFFPSVRDTLVRLAQPVCPEVFIPNLSIHSVVASKGAYASSAAAASAIQAMSGLLIGKQINYPLNASGTMTQDGTSYRFAQAEGECTPGTFRTVALDSAGTLVAEVCENPLAQNVGFRVPLCLYRGDLWDHQSGQIMRPQPNQCPVRGADATCLVDTIPCVKDAGGNCVQDHGYAVGTQNLVFRTRYPVGRYQFLDHEVKNGFVYFYAVTAGDSTASGSVASELTGRRSGVEAEAVVPQAATRTGKNVWVVPNPYRGYPEISRRSSSWDLTPNATDPTGTHIDFMGMPPGVWTVRIYTVSGDLVQTLKSTDAVNESVRGPATIPNPNYNPNIPTDPVSNPKTIIVPGYNRQQDNPSDGEARWNLISRNGQDVVSGIYLFVVNSSQGTQRGKFVIIR</sequence>